<keyword evidence="2 5" id="KW-0812">Transmembrane</keyword>
<keyword evidence="9" id="KW-1185">Reference proteome</keyword>
<evidence type="ECO:0000256" key="2">
    <source>
        <dbReference type="ARBA" id="ARBA00022692"/>
    </source>
</evidence>
<evidence type="ECO:0000256" key="5">
    <source>
        <dbReference type="PROSITE-ProRule" id="PRU00205"/>
    </source>
</evidence>
<dbReference type="Proteomes" id="UP000050761">
    <property type="component" value="Unassembled WGS sequence"/>
</dbReference>
<gene>
    <name evidence="8" type="ORF">HPBE_LOCUS16267</name>
</gene>
<evidence type="ECO:0000313" key="10">
    <source>
        <dbReference type="WBParaSite" id="HPBE_0001626801-mRNA-1"/>
    </source>
</evidence>
<accession>A0A3P7ZXK1</accession>
<sequence>MDMLIHGEAHNSKEYIVHHSLVLTAFSIILFTGKLFGFAMIALFVEVQTIFLHLRTMVRLTGYSKRSSAAYNALINANMARLLLFRNI</sequence>
<feature type="domain" description="TLC" evidence="7">
    <location>
        <begin position="1"/>
        <end position="88"/>
    </location>
</feature>
<dbReference type="GO" id="GO:0005886">
    <property type="term" value="C:plasma membrane"/>
    <property type="evidence" value="ECO:0007669"/>
    <property type="project" value="TreeGrafter"/>
</dbReference>
<dbReference type="PANTHER" id="PTHR13439">
    <property type="entry name" value="CT120 PROTEIN"/>
    <property type="match status" value="1"/>
</dbReference>
<reference evidence="8 9" key="1">
    <citation type="submission" date="2018-11" db="EMBL/GenBank/DDBJ databases">
        <authorList>
            <consortium name="Pathogen Informatics"/>
        </authorList>
    </citation>
    <scope>NUCLEOTIDE SEQUENCE [LARGE SCALE GENOMIC DNA]</scope>
</reference>
<evidence type="ECO:0000313" key="8">
    <source>
        <dbReference type="EMBL" id="VDP05412.1"/>
    </source>
</evidence>
<evidence type="ECO:0000256" key="3">
    <source>
        <dbReference type="ARBA" id="ARBA00022989"/>
    </source>
</evidence>
<dbReference type="InterPro" id="IPR050846">
    <property type="entry name" value="TLCD"/>
</dbReference>
<evidence type="ECO:0000256" key="1">
    <source>
        <dbReference type="ARBA" id="ARBA00004141"/>
    </source>
</evidence>
<evidence type="ECO:0000259" key="7">
    <source>
        <dbReference type="PROSITE" id="PS50922"/>
    </source>
</evidence>
<evidence type="ECO:0000313" key="9">
    <source>
        <dbReference type="Proteomes" id="UP000050761"/>
    </source>
</evidence>
<name>A0A183G461_HELPZ</name>
<dbReference type="GO" id="GO:0071709">
    <property type="term" value="P:membrane assembly"/>
    <property type="evidence" value="ECO:0007669"/>
    <property type="project" value="TreeGrafter"/>
</dbReference>
<proteinExistence type="predicted"/>
<dbReference type="WBParaSite" id="HPBE_0001626801-mRNA-1">
    <property type="protein sequence ID" value="HPBE_0001626801-mRNA-1"/>
    <property type="gene ID" value="HPBE_0001626801"/>
</dbReference>
<keyword evidence="4 5" id="KW-0472">Membrane</keyword>
<dbReference type="PROSITE" id="PS50922">
    <property type="entry name" value="TLC"/>
    <property type="match status" value="1"/>
</dbReference>
<dbReference type="AlphaFoldDB" id="A0A183G461"/>
<accession>A0A183G461</accession>
<dbReference type="PANTHER" id="PTHR13439:SF19">
    <property type="entry name" value="TLC DOMAIN-CONTAINING PROTEIN"/>
    <property type="match status" value="1"/>
</dbReference>
<dbReference type="EMBL" id="UZAH01029317">
    <property type="protein sequence ID" value="VDP05412.1"/>
    <property type="molecule type" value="Genomic_DNA"/>
</dbReference>
<keyword evidence="3 6" id="KW-1133">Transmembrane helix</keyword>
<evidence type="ECO:0000256" key="6">
    <source>
        <dbReference type="SAM" id="Phobius"/>
    </source>
</evidence>
<dbReference type="GO" id="GO:0097035">
    <property type="term" value="P:regulation of membrane lipid distribution"/>
    <property type="evidence" value="ECO:0007669"/>
    <property type="project" value="TreeGrafter"/>
</dbReference>
<dbReference type="InterPro" id="IPR006634">
    <property type="entry name" value="TLC-dom"/>
</dbReference>
<organism evidence="9 10">
    <name type="scientific">Heligmosomoides polygyrus</name>
    <name type="common">Parasitic roundworm</name>
    <dbReference type="NCBI Taxonomy" id="6339"/>
    <lineage>
        <taxon>Eukaryota</taxon>
        <taxon>Metazoa</taxon>
        <taxon>Ecdysozoa</taxon>
        <taxon>Nematoda</taxon>
        <taxon>Chromadorea</taxon>
        <taxon>Rhabditida</taxon>
        <taxon>Rhabditina</taxon>
        <taxon>Rhabditomorpha</taxon>
        <taxon>Strongyloidea</taxon>
        <taxon>Heligmosomidae</taxon>
        <taxon>Heligmosomoides</taxon>
    </lineage>
</organism>
<evidence type="ECO:0000256" key="4">
    <source>
        <dbReference type="ARBA" id="ARBA00023136"/>
    </source>
</evidence>
<dbReference type="OrthoDB" id="10266980at2759"/>
<feature type="transmembrane region" description="Helical" evidence="6">
    <location>
        <begin position="20"/>
        <end position="45"/>
    </location>
</feature>
<dbReference type="GO" id="GO:0007009">
    <property type="term" value="P:plasma membrane organization"/>
    <property type="evidence" value="ECO:0007669"/>
    <property type="project" value="TreeGrafter"/>
</dbReference>
<reference evidence="10" key="2">
    <citation type="submission" date="2019-09" db="UniProtKB">
        <authorList>
            <consortium name="WormBaseParasite"/>
        </authorList>
    </citation>
    <scope>IDENTIFICATION</scope>
</reference>
<dbReference type="GO" id="GO:0055091">
    <property type="term" value="P:phospholipid homeostasis"/>
    <property type="evidence" value="ECO:0007669"/>
    <property type="project" value="TreeGrafter"/>
</dbReference>
<protein>
    <submittedName>
        <fullName evidence="10">TLC domain-containing protein</fullName>
    </submittedName>
</protein>
<comment type="subcellular location">
    <subcellularLocation>
        <location evidence="1">Membrane</location>
        <topology evidence="1">Multi-pass membrane protein</topology>
    </subcellularLocation>
</comment>